<sequence>MSNSWKASLKSKELFEEYLTNYFSEHKELKGSYDTRSYYEYYTVRLDSRDGLIITFTSGITNPNITNGAASIPYKSTEKMSIEEFRQLVLHKRFADMHASLADVFNSVAGNNDNLQK</sequence>
<protein>
    <submittedName>
        <fullName evidence="1">Uncharacterized protein</fullName>
    </submittedName>
</protein>
<evidence type="ECO:0000313" key="2">
    <source>
        <dbReference type="Proteomes" id="UP000052013"/>
    </source>
</evidence>
<organism evidence="1 2">
    <name type="scientific">Lentilactobacillus diolivorans DSM 14421</name>
    <dbReference type="NCBI Taxonomy" id="1423739"/>
    <lineage>
        <taxon>Bacteria</taxon>
        <taxon>Bacillati</taxon>
        <taxon>Bacillota</taxon>
        <taxon>Bacilli</taxon>
        <taxon>Lactobacillales</taxon>
        <taxon>Lactobacillaceae</taxon>
        <taxon>Lentilactobacillus</taxon>
    </lineage>
</organism>
<dbReference type="STRING" id="1423739.FC85_GL000057"/>
<dbReference type="Proteomes" id="UP000052013">
    <property type="component" value="Unassembled WGS sequence"/>
</dbReference>
<comment type="caution">
    <text evidence="1">The sequence shown here is derived from an EMBL/GenBank/DDBJ whole genome shotgun (WGS) entry which is preliminary data.</text>
</comment>
<dbReference type="AlphaFoldDB" id="A0A0R1SDT6"/>
<name>A0A0R1SDT6_9LACO</name>
<dbReference type="EMBL" id="AZEY01000066">
    <property type="protein sequence ID" value="KRL65508.1"/>
    <property type="molecule type" value="Genomic_DNA"/>
</dbReference>
<accession>A0A0R1SDT6</accession>
<evidence type="ECO:0000313" key="1">
    <source>
        <dbReference type="EMBL" id="KRL65508.1"/>
    </source>
</evidence>
<dbReference type="PATRIC" id="fig|1423739.3.peg.62"/>
<gene>
    <name evidence="1" type="ORF">FC85_GL000057</name>
</gene>
<proteinExistence type="predicted"/>
<dbReference type="RefSeq" id="WP_057864662.1">
    <property type="nucleotide sequence ID" value="NZ_AZEY01000066.1"/>
</dbReference>
<reference evidence="1 2" key="1">
    <citation type="journal article" date="2015" name="Genome Announc.">
        <title>Expanding the biotechnology potential of lactobacilli through comparative genomics of 213 strains and associated genera.</title>
        <authorList>
            <person name="Sun Z."/>
            <person name="Harris H.M."/>
            <person name="McCann A."/>
            <person name="Guo C."/>
            <person name="Argimon S."/>
            <person name="Zhang W."/>
            <person name="Yang X."/>
            <person name="Jeffery I.B."/>
            <person name="Cooney J.C."/>
            <person name="Kagawa T.F."/>
            <person name="Liu W."/>
            <person name="Song Y."/>
            <person name="Salvetti E."/>
            <person name="Wrobel A."/>
            <person name="Rasinkangas P."/>
            <person name="Parkhill J."/>
            <person name="Rea M.C."/>
            <person name="O'Sullivan O."/>
            <person name="Ritari J."/>
            <person name="Douillard F.P."/>
            <person name="Paul Ross R."/>
            <person name="Yang R."/>
            <person name="Briner A.E."/>
            <person name="Felis G.E."/>
            <person name="de Vos W.M."/>
            <person name="Barrangou R."/>
            <person name="Klaenhammer T.R."/>
            <person name="Caufield P.W."/>
            <person name="Cui Y."/>
            <person name="Zhang H."/>
            <person name="O'Toole P.W."/>
        </authorList>
    </citation>
    <scope>NUCLEOTIDE SEQUENCE [LARGE SCALE GENOMIC DNA]</scope>
    <source>
        <strain evidence="1 2">DSM 14421</strain>
    </source>
</reference>